<dbReference type="EMBL" id="JACIUV010000001">
    <property type="protein sequence ID" value="MBB1116041.1"/>
    <property type="molecule type" value="Genomic_DNA"/>
</dbReference>
<dbReference type="GO" id="GO:0008320">
    <property type="term" value="F:protein transmembrane transporter activity"/>
    <property type="evidence" value="ECO:0007669"/>
    <property type="project" value="UniProtKB-UniRule"/>
</dbReference>
<comment type="similarity">
    <text evidence="9">Belongs to the TatB family.</text>
</comment>
<keyword evidence="6 9" id="KW-1133">Transmembrane helix</keyword>
<keyword evidence="4 9" id="KW-0812">Transmembrane</keyword>
<dbReference type="RefSeq" id="WP_182621394.1">
    <property type="nucleotide sequence ID" value="NZ_JACIUV010000001.1"/>
</dbReference>
<dbReference type="GO" id="GO:0033281">
    <property type="term" value="C:TAT protein transport complex"/>
    <property type="evidence" value="ECO:0007669"/>
    <property type="project" value="UniProtKB-UniRule"/>
</dbReference>
<evidence type="ECO:0000256" key="3">
    <source>
        <dbReference type="ARBA" id="ARBA00022475"/>
    </source>
</evidence>
<evidence type="ECO:0000256" key="8">
    <source>
        <dbReference type="ARBA" id="ARBA00023136"/>
    </source>
</evidence>
<keyword evidence="5 9" id="KW-0653">Protein transport</keyword>
<reference evidence="11 12" key="1">
    <citation type="submission" date="2020-08" db="EMBL/GenBank/DDBJ databases">
        <title>Stenotrophomonas sp. W1S232.</title>
        <authorList>
            <person name="Deng Y."/>
        </authorList>
    </citation>
    <scope>NUCLEOTIDE SEQUENCE [LARGE SCALE GENOMIC DNA]</scope>
    <source>
        <strain evidence="11 12">W1S232</strain>
    </source>
</reference>
<evidence type="ECO:0000256" key="10">
    <source>
        <dbReference type="SAM" id="MobiDB-lite"/>
    </source>
</evidence>
<dbReference type="Proteomes" id="UP000550609">
    <property type="component" value="Unassembled WGS sequence"/>
</dbReference>
<comment type="subunit">
    <text evidence="9">The Tat system comprises two distinct complexes: a TatABC complex, containing multiple copies of TatA, TatB and TatC subunits, and a separate TatA complex, containing only TatA subunits. Substrates initially bind to the TatABC complex, which probably triggers association of the separate TatA complex to form the active translocon.</text>
</comment>
<evidence type="ECO:0000256" key="2">
    <source>
        <dbReference type="ARBA" id="ARBA00022448"/>
    </source>
</evidence>
<protein>
    <recommendedName>
        <fullName evidence="9">Sec-independent protein translocase protein TatB</fullName>
    </recommendedName>
</protein>
<evidence type="ECO:0000313" key="11">
    <source>
        <dbReference type="EMBL" id="MBB1116041.1"/>
    </source>
</evidence>
<accession>A0A7W3YTH3</accession>
<comment type="caution">
    <text evidence="11">The sequence shown here is derived from an EMBL/GenBank/DDBJ whole genome shotgun (WGS) entry which is preliminary data.</text>
</comment>
<evidence type="ECO:0000256" key="9">
    <source>
        <dbReference type="HAMAP-Rule" id="MF_00237"/>
    </source>
</evidence>
<sequence>MFDIGFSEILLIAVVALLVLGPERLPKAARFTGLWVRRARSQWDSVKTEFEREMAAEDLKRSIDSARAQAREIAGQLGSVEQALAAAPAAAVAASTDALPSSTAEPVTLAADVDADAVAEAEPVAVAGRSVSLEGPLPGATTPQGEEQRGG</sequence>
<dbReference type="Gene3D" id="1.20.5.3310">
    <property type="match status" value="1"/>
</dbReference>
<name>A0A7W3YTH3_9GAMM</name>
<proteinExistence type="inferred from homology"/>
<dbReference type="GO" id="GO:0043953">
    <property type="term" value="P:protein transport by the Tat complex"/>
    <property type="evidence" value="ECO:0007669"/>
    <property type="project" value="UniProtKB-UniRule"/>
</dbReference>
<evidence type="ECO:0000256" key="1">
    <source>
        <dbReference type="ARBA" id="ARBA00004167"/>
    </source>
</evidence>
<evidence type="ECO:0000256" key="7">
    <source>
        <dbReference type="ARBA" id="ARBA00023010"/>
    </source>
</evidence>
<dbReference type="HAMAP" id="MF_00237">
    <property type="entry name" value="TatB"/>
    <property type="match status" value="1"/>
</dbReference>
<keyword evidence="7 9" id="KW-0811">Translocation</keyword>
<dbReference type="NCBIfam" id="TIGR01410">
    <property type="entry name" value="tatB"/>
    <property type="match status" value="1"/>
</dbReference>
<keyword evidence="3 9" id="KW-1003">Cell membrane</keyword>
<comment type="subcellular location">
    <subcellularLocation>
        <location evidence="9">Cell membrane</location>
        <topology evidence="9">Single-pass membrane protein</topology>
    </subcellularLocation>
    <subcellularLocation>
        <location evidence="1">Membrane</location>
        <topology evidence="1">Single-pass membrane protein</topology>
    </subcellularLocation>
</comment>
<gene>
    <name evidence="9 11" type="primary">tatB</name>
    <name evidence="11" type="ORF">H4O09_03030</name>
</gene>
<evidence type="ECO:0000256" key="4">
    <source>
        <dbReference type="ARBA" id="ARBA00022692"/>
    </source>
</evidence>
<evidence type="ECO:0000256" key="6">
    <source>
        <dbReference type="ARBA" id="ARBA00022989"/>
    </source>
</evidence>
<keyword evidence="8 9" id="KW-0472">Membrane</keyword>
<dbReference type="Pfam" id="PF02416">
    <property type="entry name" value="TatA_B_E"/>
    <property type="match status" value="1"/>
</dbReference>
<dbReference type="PANTHER" id="PTHR33162">
    <property type="entry name" value="SEC-INDEPENDENT PROTEIN TRANSLOCASE PROTEIN TATA, CHLOROPLASTIC"/>
    <property type="match status" value="1"/>
</dbReference>
<dbReference type="PRINTS" id="PR01506">
    <property type="entry name" value="TATBPROTEIN"/>
</dbReference>
<comment type="function">
    <text evidence="9">Part of the twin-arginine translocation (Tat) system that transports large folded proteins containing a characteristic twin-arginine motif in their signal peptide across membranes. Together with TatC, TatB is part of a receptor directly interacting with Tat signal peptides. TatB may form an oligomeric binding site that transiently accommodates folded Tat precursor proteins before their translocation.</text>
</comment>
<dbReference type="InterPro" id="IPR003369">
    <property type="entry name" value="TatA/B/E"/>
</dbReference>
<evidence type="ECO:0000256" key="5">
    <source>
        <dbReference type="ARBA" id="ARBA00022927"/>
    </source>
</evidence>
<feature type="region of interest" description="Disordered" evidence="10">
    <location>
        <begin position="127"/>
        <end position="151"/>
    </location>
</feature>
<dbReference type="InterPro" id="IPR018448">
    <property type="entry name" value="TatB"/>
</dbReference>
<dbReference type="PANTHER" id="PTHR33162:SF1">
    <property type="entry name" value="SEC-INDEPENDENT PROTEIN TRANSLOCASE PROTEIN TATA, CHLOROPLASTIC"/>
    <property type="match status" value="1"/>
</dbReference>
<organism evidence="11 12">
    <name type="scientific">Stenotrophomonas koreensis</name>
    <dbReference type="NCBI Taxonomy" id="266128"/>
    <lineage>
        <taxon>Bacteria</taxon>
        <taxon>Pseudomonadati</taxon>
        <taxon>Pseudomonadota</taxon>
        <taxon>Gammaproteobacteria</taxon>
        <taxon>Lysobacterales</taxon>
        <taxon>Lysobacteraceae</taxon>
        <taxon>Stenotrophomonas</taxon>
    </lineage>
</organism>
<keyword evidence="2 9" id="KW-0813">Transport</keyword>
<evidence type="ECO:0000313" key="12">
    <source>
        <dbReference type="Proteomes" id="UP000550609"/>
    </source>
</evidence>
<dbReference type="AlphaFoldDB" id="A0A7W3YTH3"/>